<accession>A0AAD4RB23</accession>
<dbReference type="AlphaFoldDB" id="A0AAD4RB23"/>
<feature type="transmembrane region" description="Helical" evidence="1">
    <location>
        <begin position="134"/>
        <end position="157"/>
    </location>
</feature>
<gene>
    <name evidence="2" type="ORF">DdX_04342</name>
</gene>
<keyword evidence="1" id="KW-0472">Membrane</keyword>
<keyword evidence="1" id="KW-0812">Transmembrane</keyword>
<keyword evidence="1" id="KW-1133">Transmembrane helix</keyword>
<keyword evidence="3" id="KW-1185">Reference proteome</keyword>
<reference evidence="2" key="1">
    <citation type="submission" date="2022-01" db="EMBL/GenBank/DDBJ databases">
        <title>Genome Sequence Resource for Two Populations of Ditylenchus destructor, the Migratory Endoparasitic Phytonematode.</title>
        <authorList>
            <person name="Zhang H."/>
            <person name="Lin R."/>
            <person name="Xie B."/>
        </authorList>
    </citation>
    <scope>NUCLEOTIDE SEQUENCE</scope>
    <source>
        <strain evidence="2">BazhouSP</strain>
    </source>
</reference>
<proteinExistence type="predicted"/>
<evidence type="ECO:0000313" key="3">
    <source>
        <dbReference type="Proteomes" id="UP001201812"/>
    </source>
</evidence>
<comment type="caution">
    <text evidence="2">The sequence shown here is derived from an EMBL/GenBank/DDBJ whole genome shotgun (WGS) entry which is preliminary data.</text>
</comment>
<feature type="transmembrane region" description="Helical" evidence="1">
    <location>
        <begin position="48"/>
        <end position="65"/>
    </location>
</feature>
<dbReference type="PANTHER" id="PTHR34851">
    <property type="entry name" value="PROTEIN CBG05235-RELATED"/>
    <property type="match status" value="1"/>
</dbReference>
<name>A0AAD4RB23_9BILA</name>
<organism evidence="2 3">
    <name type="scientific">Ditylenchus destructor</name>
    <dbReference type="NCBI Taxonomy" id="166010"/>
    <lineage>
        <taxon>Eukaryota</taxon>
        <taxon>Metazoa</taxon>
        <taxon>Ecdysozoa</taxon>
        <taxon>Nematoda</taxon>
        <taxon>Chromadorea</taxon>
        <taxon>Rhabditida</taxon>
        <taxon>Tylenchina</taxon>
        <taxon>Tylenchomorpha</taxon>
        <taxon>Sphaerularioidea</taxon>
        <taxon>Anguinidae</taxon>
        <taxon>Anguininae</taxon>
        <taxon>Ditylenchus</taxon>
    </lineage>
</organism>
<feature type="transmembrane region" description="Helical" evidence="1">
    <location>
        <begin position="21"/>
        <end position="42"/>
    </location>
</feature>
<evidence type="ECO:0000313" key="2">
    <source>
        <dbReference type="EMBL" id="KAI1722047.1"/>
    </source>
</evidence>
<feature type="transmembrane region" description="Helical" evidence="1">
    <location>
        <begin position="77"/>
        <end position="102"/>
    </location>
</feature>
<dbReference type="Proteomes" id="UP001201812">
    <property type="component" value="Unassembled WGS sequence"/>
</dbReference>
<sequence>MAPPLYDDSKYQCCCCHVERFAWFIAFIGAALCLLGAIGSFLTHQWPQGAVSIINFFVYFSIIWAQHKREAPLYLPFLIINGISLILSVIGLIFLIVIFFWLPDFWMDPIHDQWRKDFPDKSYNEGDLVTGVRVFIGIYIFAIFIGTLIAAAFYNAVYRAYQYMKETE</sequence>
<protein>
    <submittedName>
        <fullName evidence="2">Uncharacterized protein</fullName>
    </submittedName>
</protein>
<evidence type="ECO:0000256" key="1">
    <source>
        <dbReference type="SAM" id="Phobius"/>
    </source>
</evidence>
<dbReference type="PANTHER" id="PTHR34851:SF5">
    <property type="entry name" value="MARVEL DOMAIN-CONTAINING PROTEIN"/>
    <property type="match status" value="1"/>
</dbReference>
<dbReference type="EMBL" id="JAKKPZ010000004">
    <property type="protein sequence ID" value="KAI1722047.1"/>
    <property type="molecule type" value="Genomic_DNA"/>
</dbReference>